<keyword evidence="3" id="KW-0813">Transport</keyword>
<gene>
    <name evidence="8" type="ORF">A2Y75_06205</name>
</gene>
<organism evidence="8 9">
    <name type="scientific">Candidatus Solincola sediminis</name>
    <dbReference type="NCBI Taxonomy" id="1797199"/>
    <lineage>
        <taxon>Bacteria</taxon>
        <taxon>Bacillati</taxon>
        <taxon>Actinomycetota</taxon>
        <taxon>Candidatus Geothermincolia</taxon>
        <taxon>Candidatus Geothermincolales</taxon>
        <taxon>Candidatus Geothermincolaceae</taxon>
        <taxon>Candidatus Solincola</taxon>
    </lineage>
</organism>
<evidence type="ECO:0000256" key="3">
    <source>
        <dbReference type="ARBA" id="ARBA00022448"/>
    </source>
</evidence>
<evidence type="ECO:0000256" key="1">
    <source>
        <dbReference type="ARBA" id="ARBA00005817"/>
    </source>
</evidence>
<dbReference type="GO" id="GO:0009055">
    <property type="term" value="F:electron transfer activity"/>
    <property type="evidence" value="ECO:0007669"/>
    <property type="project" value="InterPro"/>
</dbReference>
<feature type="binding site" evidence="6">
    <location>
        <begin position="247"/>
        <end position="251"/>
    </location>
    <ligand>
        <name>FAD</name>
        <dbReference type="ChEBI" id="CHEBI:57692"/>
    </ligand>
</feature>
<dbReference type="AlphaFoldDB" id="A0A1F2WKK4"/>
<dbReference type="STRING" id="1797197.A2Y75_06205"/>
<comment type="subunit">
    <text evidence="2">Heterodimer of an alpha and a beta subunit.</text>
</comment>
<dbReference type="InterPro" id="IPR001308">
    <property type="entry name" value="ETF_a/FixB"/>
</dbReference>
<comment type="function">
    <text evidence="5">The electron transfer flavoprotein serves as a specific electron acceptor for other dehydrogenases. It transfers the electrons to the main respiratory chain via ETF-ubiquinone oxidoreductase (ETF dehydrogenase).</text>
</comment>
<dbReference type="SUPFAM" id="SSF52402">
    <property type="entry name" value="Adenine nucleotide alpha hydrolases-like"/>
    <property type="match status" value="1"/>
</dbReference>
<dbReference type="CDD" id="cd01715">
    <property type="entry name" value="ETF_alpha"/>
    <property type="match status" value="1"/>
</dbReference>
<dbReference type="InterPro" id="IPR014729">
    <property type="entry name" value="Rossmann-like_a/b/a_fold"/>
</dbReference>
<evidence type="ECO:0000259" key="7">
    <source>
        <dbReference type="SMART" id="SM00893"/>
    </source>
</evidence>
<dbReference type="Proteomes" id="UP000177876">
    <property type="component" value="Unassembled WGS sequence"/>
</dbReference>
<evidence type="ECO:0000256" key="2">
    <source>
        <dbReference type="ARBA" id="ARBA00011355"/>
    </source>
</evidence>
<dbReference type="PANTHER" id="PTHR43153:SF1">
    <property type="entry name" value="ELECTRON TRANSFER FLAVOPROTEIN SUBUNIT ALPHA, MITOCHONDRIAL"/>
    <property type="match status" value="1"/>
</dbReference>
<dbReference type="InterPro" id="IPR029035">
    <property type="entry name" value="DHS-like_NAD/FAD-binding_dom"/>
</dbReference>
<feature type="binding site" evidence="6">
    <location>
        <position position="208"/>
    </location>
    <ligand>
        <name>FAD</name>
        <dbReference type="ChEBI" id="CHEBI:57692"/>
    </ligand>
</feature>
<evidence type="ECO:0000313" key="8">
    <source>
        <dbReference type="EMBL" id="OFW57353.1"/>
    </source>
</evidence>
<feature type="binding site" evidence="6">
    <location>
        <begin position="264"/>
        <end position="271"/>
    </location>
    <ligand>
        <name>FAD</name>
        <dbReference type="ChEBI" id="CHEBI:57692"/>
    </ligand>
</feature>
<dbReference type="PANTHER" id="PTHR43153">
    <property type="entry name" value="ELECTRON TRANSFER FLAVOPROTEIN ALPHA"/>
    <property type="match status" value="1"/>
</dbReference>
<feature type="domain" description="Electron transfer flavoprotein alpha/beta-subunit N-terminal" evidence="7">
    <location>
        <begin position="4"/>
        <end position="178"/>
    </location>
</feature>
<dbReference type="GO" id="GO:0033539">
    <property type="term" value="P:fatty acid beta-oxidation using acyl-CoA dehydrogenase"/>
    <property type="evidence" value="ECO:0007669"/>
    <property type="project" value="TreeGrafter"/>
</dbReference>
<feature type="binding site" evidence="6">
    <location>
        <position position="285"/>
    </location>
    <ligand>
        <name>FAD</name>
        <dbReference type="ChEBI" id="CHEBI:57692"/>
    </ligand>
</feature>
<evidence type="ECO:0000313" key="9">
    <source>
        <dbReference type="Proteomes" id="UP000177876"/>
    </source>
</evidence>
<dbReference type="Pfam" id="PF01012">
    <property type="entry name" value="ETF"/>
    <property type="match status" value="1"/>
</dbReference>
<keyword evidence="4" id="KW-0285">Flavoprotein</keyword>
<evidence type="ECO:0000256" key="6">
    <source>
        <dbReference type="PIRSR" id="PIRSR000089-1"/>
    </source>
</evidence>
<dbReference type="SMART" id="SM00893">
    <property type="entry name" value="ETF"/>
    <property type="match status" value="1"/>
</dbReference>
<sequence length="321" mass="34180">MKDILVLMEHRQGAMRDVSLEMLSGAAKLGGTVVAVLLGKDVDAFADKAAGLADKVIYVNDAMFENYNSRAYQKALEALIAENGPGLVLIGNTAQGVDMAPALAVSTGFPLVTDVTAIEMDGDKPKPTRTFYGGKLNAHMNMKDADTYILTIREATFPADDPSKSGEIVKTDNPVSDDLSYRQFVEYVEPEVGDVDITQSSLLVGVGRGIREDKNLPIVEELAKLLGADLAASRAVVDAGWLPSDRQVGISGKTVKPKLYLAVGISGAFQHVTGMKGADVIVAINKDPDAPIFGIADYGIVDDLFKVVPKLTEKVKELKGA</sequence>
<keyword evidence="6" id="KW-0274">FAD</keyword>
<dbReference type="InterPro" id="IPR033947">
    <property type="entry name" value="ETF_alpha_N"/>
</dbReference>
<feature type="binding site" evidence="6">
    <location>
        <begin position="233"/>
        <end position="234"/>
    </location>
    <ligand>
        <name>FAD</name>
        <dbReference type="ChEBI" id="CHEBI:57692"/>
    </ligand>
</feature>
<protein>
    <recommendedName>
        <fullName evidence="7">Electron transfer flavoprotein alpha/beta-subunit N-terminal domain-containing protein</fullName>
    </recommendedName>
</protein>
<dbReference type="SUPFAM" id="SSF52467">
    <property type="entry name" value="DHS-like NAD/FAD-binding domain"/>
    <property type="match status" value="1"/>
</dbReference>
<comment type="cofactor">
    <cofactor evidence="6">
        <name>FAD</name>
        <dbReference type="ChEBI" id="CHEBI:57692"/>
    </cofactor>
    <text evidence="6">Binds 1 FAD per dimer.</text>
</comment>
<evidence type="ECO:0000256" key="5">
    <source>
        <dbReference type="ARBA" id="ARBA00025649"/>
    </source>
</evidence>
<proteinExistence type="inferred from homology"/>
<accession>A0A1F2WKK4</accession>
<dbReference type="Pfam" id="PF00766">
    <property type="entry name" value="ETF_alpha"/>
    <property type="match status" value="1"/>
</dbReference>
<dbReference type="FunFam" id="3.40.50.1220:FF:000004">
    <property type="entry name" value="Electron transfer flavoprotein"/>
    <property type="match status" value="1"/>
</dbReference>
<comment type="similarity">
    <text evidence="1">Belongs to the ETF alpha-subunit/FixB family.</text>
</comment>
<evidence type="ECO:0000256" key="4">
    <source>
        <dbReference type="ARBA" id="ARBA00022630"/>
    </source>
</evidence>
<dbReference type="EMBL" id="MELK01000034">
    <property type="protein sequence ID" value="OFW57353.1"/>
    <property type="molecule type" value="Genomic_DNA"/>
</dbReference>
<dbReference type="GO" id="GO:0050660">
    <property type="term" value="F:flavin adenine dinucleotide binding"/>
    <property type="evidence" value="ECO:0007669"/>
    <property type="project" value="InterPro"/>
</dbReference>
<comment type="caution">
    <text evidence="8">The sequence shown here is derived from an EMBL/GenBank/DDBJ whole genome shotgun (WGS) entry which is preliminary data.</text>
</comment>
<dbReference type="Gene3D" id="3.40.50.1220">
    <property type="entry name" value="TPP-binding domain"/>
    <property type="match status" value="1"/>
</dbReference>
<dbReference type="InterPro" id="IPR014731">
    <property type="entry name" value="ETF_asu_C"/>
</dbReference>
<dbReference type="InterPro" id="IPR014730">
    <property type="entry name" value="ETF_a/b_N"/>
</dbReference>
<name>A0A1F2WKK4_9ACTN</name>
<dbReference type="Gene3D" id="3.40.50.620">
    <property type="entry name" value="HUPs"/>
    <property type="match status" value="1"/>
</dbReference>
<reference evidence="8 9" key="1">
    <citation type="journal article" date="2016" name="Nat. Commun.">
        <title>Thousands of microbial genomes shed light on interconnected biogeochemical processes in an aquifer system.</title>
        <authorList>
            <person name="Anantharaman K."/>
            <person name="Brown C.T."/>
            <person name="Hug L.A."/>
            <person name="Sharon I."/>
            <person name="Castelle C.J."/>
            <person name="Probst A.J."/>
            <person name="Thomas B.C."/>
            <person name="Singh A."/>
            <person name="Wilkins M.J."/>
            <person name="Karaoz U."/>
            <person name="Brodie E.L."/>
            <person name="Williams K.H."/>
            <person name="Hubbard S.S."/>
            <person name="Banfield J.F."/>
        </authorList>
    </citation>
    <scope>NUCLEOTIDE SEQUENCE [LARGE SCALE GENOMIC DNA]</scope>
</reference>
<dbReference type="PIRSF" id="PIRSF000089">
    <property type="entry name" value="Electra_flavoP_a"/>
    <property type="match status" value="1"/>
</dbReference>